<comment type="caution">
    <text evidence="1">The sequence shown here is derived from an EMBL/GenBank/DDBJ whole genome shotgun (WGS) entry which is preliminary data.</text>
</comment>
<dbReference type="Proteomes" id="UP001250214">
    <property type="component" value="Unassembled WGS sequence"/>
</dbReference>
<name>A0ABU2H2I4_9ACTN</name>
<proteinExistence type="predicted"/>
<dbReference type="EMBL" id="JAVLVT010000001">
    <property type="protein sequence ID" value="MDS1269497.1"/>
    <property type="molecule type" value="Genomic_DNA"/>
</dbReference>
<evidence type="ECO:0000313" key="2">
    <source>
        <dbReference type="Proteomes" id="UP001250214"/>
    </source>
</evidence>
<reference evidence="2" key="1">
    <citation type="submission" date="2023-07" db="EMBL/GenBank/DDBJ databases">
        <title>Novel species in the genus Lipingzhangella isolated from Sambhar Salt Lake.</title>
        <authorList>
            <person name="Jiya N."/>
            <person name="Kajale S."/>
            <person name="Sharma A."/>
        </authorList>
    </citation>
    <scope>NUCLEOTIDE SEQUENCE [LARGE SCALE GENOMIC DNA]</scope>
    <source>
        <strain evidence="2">LS1_29</strain>
    </source>
</reference>
<gene>
    <name evidence="1" type="ORF">RIF23_04205</name>
</gene>
<dbReference type="RefSeq" id="WP_310910961.1">
    <property type="nucleotide sequence ID" value="NZ_JAVLVT010000001.1"/>
</dbReference>
<sequence>MAWTWRCAGSDGQVLDLGEINTETFPSRGDAETWLGENWQDLAEAGASHVTLVQDDDTVVYTMSLAAE</sequence>
<keyword evidence="2" id="KW-1185">Reference proteome</keyword>
<accession>A0ABU2H2I4</accession>
<protein>
    <submittedName>
        <fullName evidence="1">Uncharacterized protein</fullName>
    </submittedName>
</protein>
<organism evidence="1 2">
    <name type="scientific">Lipingzhangella rawalii</name>
    <dbReference type="NCBI Taxonomy" id="2055835"/>
    <lineage>
        <taxon>Bacteria</taxon>
        <taxon>Bacillati</taxon>
        <taxon>Actinomycetota</taxon>
        <taxon>Actinomycetes</taxon>
        <taxon>Streptosporangiales</taxon>
        <taxon>Nocardiopsidaceae</taxon>
        <taxon>Lipingzhangella</taxon>
    </lineage>
</organism>
<evidence type="ECO:0000313" key="1">
    <source>
        <dbReference type="EMBL" id="MDS1269497.1"/>
    </source>
</evidence>